<evidence type="ECO:0000313" key="1">
    <source>
        <dbReference type="EMBL" id="CAG8831919.1"/>
    </source>
</evidence>
<accession>A0ABN7WGS7</accession>
<dbReference type="EMBL" id="CAJVQB010044454">
    <property type="protein sequence ID" value="CAG8831919.1"/>
    <property type="molecule type" value="Genomic_DNA"/>
</dbReference>
<comment type="caution">
    <text evidence="1">The sequence shown here is derived from an EMBL/GenBank/DDBJ whole genome shotgun (WGS) entry which is preliminary data.</text>
</comment>
<name>A0ABN7WGS7_GIGMA</name>
<reference evidence="1 2" key="1">
    <citation type="submission" date="2021-06" db="EMBL/GenBank/DDBJ databases">
        <authorList>
            <person name="Kallberg Y."/>
            <person name="Tangrot J."/>
            <person name="Rosling A."/>
        </authorList>
    </citation>
    <scope>NUCLEOTIDE SEQUENCE [LARGE SCALE GENOMIC DNA]</scope>
    <source>
        <strain evidence="1 2">120-4 pot B 10/14</strain>
    </source>
</reference>
<keyword evidence="2" id="KW-1185">Reference proteome</keyword>
<sequence>MQDCKSKLTQTIDKIITQKIEEADCNIKPINKFLIQEIGKGFKAYIEKLDKEYDSKSDFDLKNELKDIISICKPIVKNPVATNNGIQAITHKSRGISKCDDVNSNSSSYFLIDYGYIP</sequence>
<feature type="non-terminal residue" evidence="1">
    <location>
        <position position="1"/>
    </location>
</feature>
<evidence type="ECO:0000313" key="2">
    <source>
        <dbReference type="Proteomes" id="UP000789901"/>
    </source>
</evidence>
<dbReference type="Proteomes" id="UP000789901">
    <property type="component" value="Unassembled WGS sequence"/>
</dbReference>
<gene>
    <name evidence="1" type="ORF">GMARGA_LOCUS30834</name>
</gene>
<protein>
    <submittedName>
        <fullName evidence="1">28927_t:CDS:1</fullName>
    </submittedName>
</protein>
<feature type="non-terminal residue" evidence="1">
    <location>
        <position position="118"/>
    </location>
</feature>
<organism evidence="1 2">
    <name type="scientific">Gigaspora margarita</name>
    <dbReference type="NCBI Taxonomy" id="4874"/>
    <lineage>
        <taxon>Eukaryota</taxon>
        <taxon>Fungi</taxon>
        <taxon>Fungi incertae sedis</taxon>
        <taxon>Mucoromycota</taxon>
        <taxon>Glomeromycotina</taxon>
        <taxon>Glomeromycetes</taxon>
        <taxon>Diversisporales</taxon>
        <taxon>Gigasporaceae</taxon>
        <taxon>Gigaspora</taxon>
    </lineage>
</organism>
<proteinExistence type="predicted"/>